<protein>
    <submittedName>
        <fullName evidence="5">Putative splicing factor</fullName>
    </submittedName>
</protein>
<feature type="region of interest" description="Disordered" evidence="3">
    <location>
        <begin position="74"/>
        <end position="155"/>
    </location>
</feature>
<dbReference type="InterPro" id="IPR050907">
    <property type="entry name" value="SRSF"/>
</dbReference>
<feature type="domain" description="RRM" evidence="4">
    <location>
        <begin position="5"/>
        <end position="75"/>
    </location>
</feature>
<feature type="compositionally biased region" description="Basic and acidic residues" evidence="3">
    <location>
        <begin position="121"/>
        <end position="131"/>
    </location>
</feature>
<organism evidence="5">
    <name type="scientific">Tabanus bromius</name>
    <name type="common">Band-eyed brown horse fly</name>
    <dbReference type="NCBI Taxonomy" id="304241"/>
    <lineage>
        <taxon>Eukaryota</taxon>
        <taxon>Metazoa</taxon>
        <taxon>Ecdysozoa</taxon>
        <taxon>Arthropoda</taxon>
        <taxon>Hexapoda</taxon>
        <taxon>Insecta</taxon>
        <taxon>Pterygota</taxon>
        <taxon>Neoptera</taxon>
        <taxon>Endopterygota</taxon>
        <taxon>Diptera</taxon>
        <taxon>Brachycera</taxon>
        <taxon>Tabanomorpha</taxon>
        <taxon>Tabanoidea</taxon>
        <taxon>Tabanidae</taxon>
        <taxon>Tabanus</taxon>
    </lineage>
</organism>
<feature type="region of interest" description="Disordered" evidence="3">
    <location>
        <begin position="171"/>
        <end position="204"/>
    </location>
</feature>
<dbReference type="SMART" id="SM00360">
    <property type="entry name" value="RRM"/>
    <property type="match status" value="1"/>
</dbReference>
<dbReference type="InterPro" id="IPR012677">
    <property type="entry name" value="Nucleotide-bd_a/b_plait_sf"/>
</dbReference>
<dbReference type="AlphaFoldDB" id="A0A0K8TPG3"/>
<dbReference type="Gene3D" id="3.30.70.330">
    <property type="match status" value="1"/>
</dbReference>
<feature type="compositionally biased region" description="Polar residues" evidence="3">
    <location>
        <begin position="107"/>
        <end position="119"/>
    </location>
</feature>
<sequence length="254" mass="28600">MIPATKVFVGNLPPGSKPGELRRVFESYGVVTECDIMNRCGFVHMETQLMAESAIEALNNATFKGSVITVEPGRMKDRSKIQNTSTRKSIDARPYDRNARHEKGNRKNASSSALKSPRQSHLIDKKADGRSGVRGRRSTSRSSLNSIDGRNHRHSSSFRFNKYDFELRNSTHPDFSNRRLNFHDRSSNSRTSQSRDRRGFTLPDKQFFDNNRNSNLDRFIRAGSSGSVPIRGSNGIYGKMQTSGYSDSSSNHTM</sequence>
<dbReference type="InterPro" id="IPR000504">
    <property type="entry name" value="RRM_dom"/>
</dbReference>
<feature type="region of interest" description="Disordered" evidence="3">
    <location>
        <begin position="233"/>
        <end position="254"/>
    </location>
</feature>
<evidence type="ECO:0000259" key="4">
    <source>
        <dbReference type="PROSITE" id="PS50102"/>
    </source>
</evidence>
<dbReference type="CDD" id="cd12343">
    <property type="entry name" value="RRM1_2_CoAA_like"/>
    <property type="match status" value="1"/>
</dbReference>
<dbReference type="PANTHER" id="PTHR23147">
    <property type="entry name" value="SERINE/ARGININE RICH SPLICING FACTOR"/>
    <property type="match status" value="1"/>
</dbReference>
<accession>A0A0K8TPG3</accession>
<reference evidence="5" key="1">
    <citation type="journal article" date="2015" name="Insect Biochem. Mol. Biol.">
        <title>An insight into the sialome of the horse fly, Tabanus bromius.</title>
        <authorList>
            <person name="Ribeiro J.M."/>
            <person name="Kazimirova M."/>
            <person name="Takac P."/>
            <person name="Andersen J.F."/>
            <person name="Francischetti I.M."/>
        </authorList>
    </citation>
    <scope>NUCLEOTIDE SEQUENCE</scope>
</reference>
<dbReference type="PROSITE" id="PS50102">
    <property type="entry name" value="RRM"/>
    <property type="match status" value="1"/>
</dbReference>
<feature type="compositionally biased region" description="Basic and acidic residues" evidence="3">
    <location>
        <begin position="88"/>
        <end position="102"/>
    </location>
</feature>
<keyword evidence="1 2" id="KW-0694">RNA-binding</keyword>
<feature type="compositionally biased region" description="Basic and acidic residues" evidence="3">
    <location>
        <begin position="171"/>
        <end position="199"/>
    </location>
</feature>
<evidence type="ECO:0000256" key="2">
    <source>
        <dbReference type="PROSITE-ProRule" id="PRU00176"/>
    </source>
</evidence>
<name>A0A0K8TPG3_TABBR</name>
<proteinExistence type="evidence at transcript level"/>
<evidence type="ECO:0000256" key="1">
    <source>
        <dbReference type="ARBA" id="ARBA00022884"/>
    </source>
</evidence>
<dbReference type="InterPro" id="IPR035979">
    <property type="entry name" value="RBD_domain_sf"/>
</dbReference>
<dbReference type="SUPFAM" id="SSF54928">
    <property type="entry name" value="RNA-binding domain, RBD"/>
    <property type="match status" value="1"/>
</dbReference>
<dbReference type="Pfam" id="PF00076">
    <property type="entry name" value="RRM_1"/>
    <property type="match status" value="1"/>
</dbReference>
<dbReference type="GO" id="GO:0003723">
    <property type="term" value="F:RNA binding"/>
    <property type="evidence" value="ECO:0007669"/>
    <property type="project" value="UniProtKB-UniRule"/>
</dbReference>
<evidence type="ECO:0000256" key="3">
    <source>
        <dbReference type="SAM" id="MobiDB-lite"/>
    </source>
</evidence>
<dbReference type="EMBL" id="GDAI01001572">
    <property type="protein sequence ID" value="JAI16031.1"/>
    <property type="molecule type" value="mRNA"/>
</dbReference>
<evidence type="ECO:0000313" key="5">
    <source>
        <dbReference type="EMBL" id="JAI16031.1"/>
    </source>
</evidence>
<feature type="compositionally biased region" description="Polar residues" evidence="3">
    <location>
        <begin position="240"/>
        <end position="254"/>
    </location>
</feature>